<keyword evidence="3" id="KW-0969">Cilium</keyword>
<evidence type="ECO:0000256" key="2">
    <source>
        <dbReference type="SAM" id="MobiDB-lite"/>
    </source>
</evidence>
<evidence type="ECO:0000313" key="4">
    <source>
        <dbReference type="Proteomes" id="UP000557688"/>
    </source>
</evidence>
<dbReference type="EMBL" id="JACHXV010000023">
    <property type="protein sequence ID" value="MBB3175267.1"/>
    <property type="molecule type" value="Genomic_DNA"/>
</dbReference>
<name>A0A839UZE1_9PROT</name>
<dbReference type="RefSeq" id="WP_183275512.1">
    <property type="nucleotide sequence ID" value="NZ_JACHXV010000023.1"/>
</dbReference>
<proteinExistence type="predicted"/>
<accession>A0A839UZE1</accession>
<sequence>MTAEASAARPHPLPRSHPSSPWVVRSERLSAIEDGEAILTAARAQAESLREAATRDAASLHRQAQDAGLAEGAREAAALVGAAQAAIAVQREADAAEMLPLAFAIAHRILGAFDEDDRLHRAARAALDEHHNLAGLRLRVAPAAADVLRAALRAEGLTTVAVDADDGVGRDGCTLVHPRGRAAVGPIDQLREIMASQRIDGA</sequence>
<comment type="caution">
    <text evidence="3">The sequence shown here is derived from an EMBL/GenBank/DDBJ whole genome shotgun (WGS) entry which is preliminary data.</text>
</comment>
<evidence type="ECO:0000313" key="3">
    <source>
        <dbReference type="EMBL" id="MBB3175267.1"/>
    </source>
</evidence>
<evidence type="ECO:0000256" key="1">
    <source>
        <dbReference type="SAM" id="Coils"/>
    </source>
</evidence>
<keyword evidence="1" id="KW-0175">Coiled coil</keyword>
<dbReference type="InterPro" id="IPR010586">
    <property type="entry name" value="T3SS_stator_protein"/>
</dbReference>
<keyword evidence="4" id="KW-1185">Reference proteome</keyword>
<feature type="region of interest" description="Disordered" evidence="2">
    <location>
        <begin position="1"/>
        <end position="21"/>
    </location>
</feature>
<protein>
    <submittedName>
        <fullName evidence="3">Flagellar biosynthesis/type III secretory pathway protein FliH</fullName>
    </submittedName>
</protein>
<keyword evidence="3" id="KW-0966">Cell projection</keyword>
<dbReference type="AlphaFoldDB" id="A0A839UZE1"/>
<gene>
    <name evidence="3" type="ORF">FHR90_003121</name>
</gene>
<keyword evidence="3" id="KW-0282">Flagellum</keyword>
<dbReference type="Pfam" id="PF06635">
    <property type="entry name" value="T3SS_SCTL"/>
    <property type="match status" value="1"/>
</dbReference>
<reference evidence="3 4" key="1">
    <citation type="submission" date="2020-08" db="EMBL/GenBank/DDBJ databases">
        <title>Genomic Encyclopedia of Type Strains, Phase III (KMG-III): the genomes of soil and plant-associated and newly described type strains.</title>
        <authorList>
            <person name="Whitman W."/>
        </authorList>
    </citation>
    <scope>NUCLEOTIDE SEQUENCE [LARGE SCALE GENOMIC DNA]</scope>
    <source>
        <strain evidence="3 4">CECT 8088</strain>
    </source>
</reference>
<organism evidence="3 4">
    <name type="scientific">Endobacter medicaginis</name>
    <dbReference type="NCBI Taxonomy" id="1181271"/>
    <lineage>
        <taxon>Bacteria</taxon>
        <taxon>Pseudomonadati</taxon>
        <taxon>Pseudomonadota</taxon>
        <taxon>Alphaproteobacteria</taxon>
        <taxon>Acetobacterales</taxon>
        <taxon>Acetobacteraceae</taxon>
        <taxon>Endobacter</taxon>
    </lineage>
</organism>
<feature type="coiled-coil region" evidence="1">
    <location>
        <begin position="32"/>
        <end position="63"/>
    </location>
</feature>
<dbReference type="Proteomes" id="UP000557688">
    <property type="component" value="Unassembled WGS sequence"/>
</dbReference>